<dbReference type="Proteomes" id="UP000585681">
    <property type="component" value="Unassembled WGS sequence"/>
</dbReference>
<dbReference type="RefSeq" id="WP_037211324.1">
    <property type="nucleotide sequence ID" value="NZ_JACIEQ010000002.1"/>
</dbReference>
<dbReference type="InterPro" id="IPR045516">
    <property type="entry name" value="DUF6477"/>
</dbReference>
<reference evidence="1" key="1">
    <citation type="submission" date="2020-08" db="EMBL/GenBank/DDBJ databases">
        <title>Genomic Encyclopedia of Type Strains, Phase IV (KMG-IV): sequencing the most valuable type-strain genomes for metagenomic binning, comparative biology and taxonomic classification.</title>
        <authorList>
            <person name="Goeker M."/>
        </authorList>
    </citation>
    <scope>NUCLEOTIDE SEQUENCE [LARGE SCALE GENOMIC DNA]</scope>
    <source>
        <strain evidence="1">DSM 105040</strain>
    </source>
</reference>
<name>A0A840CB42_9RHOB</name>
<comment type="caution">
    <text evidence="1">The sequence shown here is derived from an EMBL/GenBank/DDBJ whole genome shotgun (WGS) entry which is preliminary data.</text>
</comment>
<sequence length="97" mass="11097">MSDPLSILKTLRRPRLLIRAARFGLTDYRRERDLSRLMKCVRLPSPLQSLGALLEQEEQMEATRKSGDATYSVARHIEVLIALMAEARLLPRPDARP</sequence>
<proteinExistence type="predicted"/>
<dbReference type="AlphaFoldDB" id="A0A840CB42"/>
<gene>
    <name evidence="1" type="ORF">GGR17_002099</name>
</gene>
<dbReference type="EMBL" id="JACIEQ010000002">
    <property type="protein sequence ID" value="MBB4022290.1"/>
    <property type="molecule type" value="Genomic_DNA"/>
</dbReference>
<accession>A0A840CB42</accession>
<organism evidence="1 2">
    <name type="scientific">Actibacterium naphthalenivorans</name>
    <dbReference type="NCBI Taxonomy" id="1614693"/>
    <lineage>
        <taxon>Bacteria</taxon>
        <taxon>Pseudomonadati</taxon>
        <taxon>Pseudomonadota</taxon>
        <taxon>Alphaproteobacteria</taxon>
        <taxon>Rhodobacterales</taxon>
        <taxon>Roseobacteraceae</taxon>
        <taxon>Actibacterium</taxon>
    </lineage>
</organism>
<dbReference type="Pfam" id="PF20083">
    <property type="entry name" value="DUF6477"/>
    <property type="match status" value="1"/>
</dbReference>
<protein>
    <submittedName>
        <fullName evidence="1">Uncharacterized protein</fullName>
    </submittedName>
</protein>
<evidence type="ECO:0000313" key="2">
    <source>
        <dbReference type="Proteomes" id="UP000585681"/>
    </source>
</evidence>
<keyword evidence="2" id="KW-1185">Reference proteome</keyword>
<evidence type="ECO:0000313" key="1">
    <source>
        <dbReference type="EMBL" id="MBB4022290.1"/>
    </source>
</evidence>